<feature type="transmembrane region" description="Helical" evidence="2">
    <location>
        <begin position="290"/>
        <end position="309"/>
    </location>
</feature>
<keyword evidence="2" id="KW-1133">Transmembrane helix</keyword>
<evidence type="ECO:0000256" key="1">
    <source>
        <dbReference type="SAM" id="MobiDB-lite"/>
    </source>
</evidence>
<proteinExistence type="predicted"/>
<evidence type="ECO:0008006" key="8">
    <source>
        <dbReference type="Google" id="ProtNLM"/>
    </source>
</evidence>
<keyword evidence="7" id="KW-1185">Reference proteome</keyword>
<feature type="transmembrane region" description="Helical" evidence="2">
    <location>
        <begin position="105"/>
        <end position="125"/>
    </location>
</feature>
<dbReference type="PANTHER" id="PTHR31685:SF3">
    <property type="entry name" value="INTEGRAL MEMBRANE PROTEIN (AFU_ORTHOLOGUE AFUA_6G12730)"/>
    <property type="match status" value="1"/>
</dbReference>
<gene>
    <name evidence="6" type="ORF">ASPBRDRAFT_190513</name>
</gene>
<dbReference type="OMA" id="ENYANHM"/>
<evidence type="ECO:0000313" key="6">
    <source>
        <dbReference type="EMBL" id="OJJ77180.1"/>
    </source>
</evidence>
<dbReference type="InterPro" id="IPR018825">
    <property type="entry name" value="DUF2427"/>
</dbReference>
<reference evidence="7" key="1">
    <citation type="journal article" date="2017" name="Genome Biol.">
        <title>Comparative genomics reveals high biological diversity and specific adaptations in the industrially and medically important fungal genus Aspergillus.</title>
        <authorList>
            <person name="de Vries R.P."/>
            <person name="Riley R."/>
            <person name="Wiebenga A."/>
            <person name="Aguilar-Osorio G."/>
            <person name="Amillis S."/>
            <person name="Uchima C.A."/>
            <person name="Anderluh G."/>
            <person name="Asadollahi M."/>
            <person name="Askin M."/>
            <person name="Barry K."/>
            <person name="Battaglia E."/>
            <person name="Bayram O."/>
            <person name="Benocci T."/>
            <person name="Braus-Stromeyer S.A."/>
            <person name="Caldana C."/>
            <person name="Canovas D."/>
            <person name="Cerqueira G.C."/>
            <person name="Chen F."/>
            <person name="Chen W."/>
            <person name="Choi C."/>
            <person name="Clum A."/>
            <person name="Dos Santos R.A."/>
            <person name="Damasio A.R."/>
            <person name="Diallinas G."/>
            <person name="Emri T."/>
            <person name="Fekete E."/>
            <person name="Flipphi M."/>
            <person name="Freyberg S."/>
            <person name="Gallo A."/>
            <person name="Gournas C."/>
            <person name="Habgood R."/>
            <person name="Hainaut M."/>
            <person name="Harispe M.L."/>
            <person name="Henrissat B."/>
            <person name="Hilden K.S."/>
            <person name="Hope R."/>
            <person name="Hossain A."/>
            <person name="Karabika E."/>
            <person name="Karaffa L."/>
            <person name="Karanyi Z."/>
            <person name="Krasevec N."/>
            <person name="Kuo A."/>
            <person name="Kusch H."/>
            <person name="LaButti K."/>
            <person name="Lagendijk E.L."/>
            <person name="Lapidus A."/>
            <person name="Levasseur A."/>
            <person name="Lindquist E."/>
            <person name="Lipzen A."/>
            <person name="Logrieco A.F."/>
            <person name="MacCabe A."/>
            <person name="Maekelae M.R."/>
            <person name="Malavazi I."/>
            <person name="Melin P."/>
            <person name="Meyer V."/>
            <person name="Mielnichuk N."/>
            <person name="Miskei M."/>
            <person name="Molnar A.P."/>
            <person name="Mule G."/>
            <person name="Ngan C.Y."/>
            <person name="Orejas M."/>
            <person name="Orosz E."/>
            <person name="Ouedraogo J.P."/>
            <person name="Overkamp K.M."/>
            <person name="Park H.-S."/>
            <person name="Perrone G."/>
            <person name="Piumi F."/>
            <person name="Punt P.J."/>
            <person name="Ram A.F."/>
            <person name="Ramon A."/>
            <person name="Rauscher S."/>
            <person name="Record E."/>
            <person name="Riano-Pachon D.M."/>
            <person name="Robert V."/>
            <person name="Roehrig J."/>
            <person name="Ruller R."/>
            <person name="Salamov A."/>
            <person name="Salih N.S."/>
            <person name="Samson R.A."/>
            <person name="Sandor E."/>
            <person name="Sanguinetti M."/>
            <person name="Schuetze T."/>
            <person name="Sepcic K."/>
            <person name="Shelest E."/>
            <person name="Sherlock G."/>
            <person name="Sophianopoulou V."/>
            <person name="Squina F.M."/>
            <person name="Sun H."/>
            <person name="Susca A."/>
            <person name="Todd R.B."/>
            <person name="Tsang A."/>
            <person name="Unkles S.E."/>
            <person name="van de Wiele N."/>
            <person name="van Rossen-Uffink D."/>
            <person name="Oliveira J.V."/>
            <person name="Vesth T.C."/>
            <person name="Visser J."/>
            <person name="Yu J.-H."/>
            <person name="Zhou M."/>
            <person name="Andersen M.R."/>
            <person name="Archer D.B."/>
            <person name="Baker S.E."/>
            <person name="Benoit I."/>
            <person name="Brakhage A.A."/>
            <person name="Braus G.H."/>
            <person name="Fischer R."/>
            <person name="Frisvad J.C."/>
            <person name="Goldman G.H."/>
            <person name="Houbraken J."/>
            <person name="Oakley B."/>
            <person name="Pocsi I."/>
            <person name="Scazzocchio C."/>
            <person name="Seiboth B."/>
            <person name="vanKuyk P.A."/>
            <person name="Wortman J."/>
            <person name="Dyer P.S."/>
            <person name="Grigoriev I.V."/>
        </authorList>
    </citation>
    <scope>NUCLEOTIDE SEQUENCE [LARGE SCALE GENOMIC DNA]</scope>
    <source>
        <strain evidence="7">CBS 101740 / IMI 381727 / IBT 21946</strain>
    </source>
</reference>
<keyword evidence="2" id="KW-0812">Transmembrane</keyword>
<dbReference type="InterPro" id="IPR018827">
    <property type="entry name" value="YTP1_C"/>
</dbReference>
<evidence type="ECO:0000256" key="3">
    <source>
        <dbReference type="SAM" id="SignalP"/>
    </source>
</evidence>
<evidence type="ECO:0000256" key="2">
    <source>
        <dbReference type="SAM" id="Phobius"/>
    </source>
</evidence>
<accession>A0A1L9UZU0</accession>
<dbReference type="PANTHER" id="PTHR31685">
    <property type="entry name" value="INTEGRAL MEMBRANE PROTEIN (AFU_ORTHOLOGUE AFUA_6G12730)-RELATED"/>
    <property type="match status" value="1"/>
</dbReference>
<dbReference type="AlphaFoldDB" id="A0A1L9UZU0"/>
<dbReference type="VEuPathDB" id="FungiDB:ASPBRDRAFT_190513"/>
<dbReference type="STRING" id="767769.A0A1L9UZU0"/>
<feature type="compositionally biased region" description="Basic and acidic residues" evidence="1">
    <location>
        <begin position="235"/>
        <end position="245"/>
    </location>
</feature>
<dbReference type="Gene3D" id="1.20.120.1770">
    <property type="match status" value="1"/>
</dbReference>
<evidence type="ECO:0000313" key="7">
    <source>
        <dbReference type="Proteomes" id="UP000184499"/>
    </source>
</evidence>
<feature type="chain" id="PRO_5013177256" description="Protein YTP1-like C-terminal domain-containing protein" evidence="3">
    <location>
        <begin position="23"/>
        <end position="593"/>
    </location>
</feature>
<feature type="transmembrane region" description="Helical" evidence="2">
    <location>
        <begin position="560"/>
        <end position="582"/>
    </location>
</feature>
<keyword evidence="2" id="KW-0472">Membrane</keyword>
<dbReference type="Pfam" id="PF10355">
    <property type="entry name" value="Ytp1"/>
    <property type="match status" value="1"/>
</dbReference>
<dbReference type="RefSeq" id="XP_067484427.1">
    <property type="nucleotide sequence ID" value="XM_067620242.1"/>
</dbReference>
<dbReference type="Proteomes" id="UP000184499">
    <property type="component" value="Unassembled WGS sequence"/>
</dbReference>
<feature type="compositionally biased region" description="Low complexity" evidence="1">
    <location>
        <begin position="219"/>
        <end position="230"/>
    </location>
</feature>
<feature type="domain" description="DUF2427" evidence="4">
    <location>
        <begin position="62"/>
        <end position="163"/>
    </location>
</feature>
<evidence type="ECO:0000259" key="5">
    <source>
        <dbReference type="Pfam" id="PF10355"/>
    </source>
</evidence>
<feature type="transmembrane region" description="Helical" evidence="2">
    <location>
        <begin position="371"/>
        <end position="390"/>
    </location>
</feature>
<feature type="transmembrane region" description="Helical" evidence="2">
    <location>
        <begin position="495"/>
        <end position="515"/>
    </location>
</feature>
<feature type="region of interest" description="Disordered" evidence="1">
    <location>
        <begin position="208"/>
        <end position="249"/>
    </location>
</feature>
<feature type="transmembrane region" description="Helical" evidence="2">
    <location>
        <begin position="77"/>
        <end position="98"/>
    </location>
</feature>
<protein>
    <recommendedName>
        <fullName evidence="8">Protein YTP1-like C-terminal domain-containing protein</fullName>
    </recommendedName>
</protein>
<organism evidence="6 7">
    <name type="scientific">Aspergillus brasiliensis (strain CBS 101740 / IMI 381727 / IBT 21946)</name>
    <dbReference type="NCBI Taxonomy" id="767769"/>
    <lineage>
        <taxon>Eukaryota</taxon>
        <taxon>Fungi</taxon>
        <taxon>Dikarya</taxon>
        <taxon>Ascomycota</taxon>
        <taxon>Pezizomycotina</taxon>
        <taxon>Eurotiomycetes</taxon>
        <taxon>Eurotiomycetidae</taxon>
        <taxon>Eurotiales</taxon>
        <taxon>Aspergillaceae</taxon>
        <taxon>Aspergillus</taxon>
        <taxon>Aspergillus subgen. Circumdati</taxon>
    </lineage>
</organism>
<name>A0A1L9UZU0_ASPBC</name>
<feature type="signal peptide" evidence="3">
    <location>
        <begin position="1"/>
        <end position="22"/>
    </location>
</feature>
<keyword evidence="3" id="KW-0732">Signal</keyword>
<dbReference type="OrthoDB" id="4005299at2759"/>
<feature type="transmembrane region" description="Helical" evidence="2">
    <location>
        <begin position="402"/>
        <end position="421"/>
    </location>
</feature>
<evidence type="ECO:0000259" key="4">
    <source>
        <dbReference type="Pfam" id="PF10348"/>
    </source>
</evidence>
<sequence length="593" mass="64600">MSRASFLALLVTTLALANDASALPHGDDAMHMGSGMSHGDHGNFTTLASVQPSATSQVSSDDSPMSYFASGSHTGTIVAHIVLMILGWCFVLPTGVMLSVARSRFALPAQLLFLIVNTFGMLLGIVYNNTTPDLYPNNAHHKVGWVASSVACAQVVMSLIFTYAGRGDADVAASERAAFMPVSRDETIYHQSQSFSSIALHNWSRDSGQETERDPFIPSSPSSSTCVPSSADCVDSQKPEGDLNGRKSGGSRSWFRNTFVDRFLASRVPGMVSRRVLGILNVIYMIIDRILLPFGFIAIATGGVTYGGIMRGIEIFNGLAHFIKGGIFFWYGILTLGRWMGCWSDLGWAWNVKPAAEIVGKAKARIPSAEFVESLVIFLYGVTNVFLEHLSGWGGEWTARDLEHVSISILFFGGGLCGMLVESKRVKNWVNSTVLQYPQFSAHGLVKSAWHVPSSQYVSLNPMPALVILLLGTMMGSHHQASMTSSMVHQQWGNLLSGFAVSRILTYAILFLKPPISYLPSRPPTEILASFCLVGGGLIFMMSTRSIVETMIYYEIDSMFTMTVGMSLTAFVMAWEIIVIAIKAWAMRREGSV</sequence>
<feature type="transmembrane region" description="Helical" evidence="2">
    <location>
        <begin position="527"/>
        <end position="548"/>
    </location>
</feature>
<dbReference type="GeneID" id="93572730"/>
<dbReference type="Pfam" id="PF10348">
    <property type="entry name" value="DUF2427"/>
    <property type="match status" value="1"/>
</dbReference>
<dbReference type="EMBL" id="KV878679">
    <property type="protein sequence ID" value="OJJ77180.1"/>
    <property type="molecule type" value="Genomic_DNA"/>
</dbReference>
<feature type="transmembrane region" description="Helical" evidence="2">
    <location>
        <begin position="145"/>
        <end position="164"/>
    </location>
</feature>
<feature type="domain" description="Protein YTP1-like C-terminal" evidence="5">
    <location>
        <begin position="295"/>
        <end position="583"/>
    </location>
</feature>